<sequence>MFKSLVNSFLDQPMPSSCLKLPLAGLMLIVGVGAGNATPAPTNNHQTQVAQATPNNQTPDGVYLYGQSSQPEEIGKEYMVFEVRRGRVIGAVYMPQSEFNCFHGRLASRKLDLMVNNPFAETADSSPPENRSNEFAAVGDYPRIGNGDDPINFPLTVNLQDYQRIATVSENDQRILGICKANHQEQVWSR</sequence>
<comment type="caution">
    <text evidence="1">The sequence shown here is derived from an EMBL/GenBank/DDBJ whole genome shotgun (WGS) entry which is preliminary data.</text>
</comment>
<reference evidence="1" key="1">
    <citation type="submission" date="2019-10" db="EMBL/GenBank/DDBJ databases">
        <title>Draft genome sequece of Microseira wollei NIES-4236.</title>
        <authorList>
            <person name="Yamaguchi H."/>
            <person name="Suzuki S."/>
            <person name="Kawachi M."/>
        </authorList>
    </citation>
    <scope>NUCLEOTIDE SEQUENCE</scope>
    <source>
        <strain evidence="1">NIES-4236</strain>
    </source>
</reference>
<keyword evidence="2" id="KW-1185">Reference proteome</keyword>
<gene>
    <name evidence="1" type="ORF">MiSe_25530</name>
</gene>
<dbReference type="AlphaFoldDB" id="A0AAV3XBM2"/>
<dbReference type="Proteomes" id="UP001050975">
    <property type="component" value="Unassembled WGS sequence"/>
</dbReference>
<proteinExistence type="predicted"/>
<dbReference type="EMBL" id="BLAY01000034">
    <property type="protein sequence ID" value="GET37799.1"/>
    <property type="molecule type" value="Genomic_DNA"/>
</dbReference>
<organism evidence="1 2">
    <name type="scientific">Microseira wollei NIES-4236</name>
    <dbReference type="NCBI Taxonomy" id="2530354"/>
    <lineage>
        <taxon>Bacteria</taxon>
        <taxon>Bacillati</taxon>
        <taxon>Cyanobacteriota</taxon>
        <taxon>Cyanophyceae</taxon>
        <taxon>Oscillatoriophycideae</taxon>
        <taxon>Aerosakkonematales</taxon>
        <taxon>Aerosakkonemataceae</taxon>
        <taxon>Microseira</taxon>
    </lineage>
</organism>
<accession>A0AAV3XBM2</accession>
<protein>
    <submittedName>
        <fullName evidence="1">Uncharacterized protein</fullName>
    </submittedName>
</protein>
<evidence type="ECO:0000313" key="1">
    <source>
        <dbReference type="EMBL" id="GET37799.1"/>
    </source>
</evidence>
<name>A0AAV3XBM2_9CYAN</name>
<evidence type="ECO:0000313" key="2">
    <source>
        <dbReference type="Proteomes" id="UP001050975"/>
    </source>
</evidence>